<name>A0A517X009_9PLAN</name>
<dbReference type="EMBL" id="CP037422">
    <property type="protein sequence ID" value="QDU10844.1"/>
    <property type="molecule type" value="Genomic_DNA"/>
</dbReference>
<accession>A0A517X009</accession>
<evidence type="ECO:0000256" key="1">
    <source>
        <dbReference type="SAM" id="Phobius"/>
    </source>
</evidence>
<protein>
    <submittedName>
        <fullName evidence="2">Uncharacterized protein</fullName>
    </submittedName>
</protein>
<organism evidence="2 3">
    <name type="scientific">Gimesia aquarii</name>
    <dbReference type="NCBI Taxonomy" id="2527964"/>
    <lineage>
        <taxon>Bacteria</taxon>
        <taxon>Pseudomonadati</taxon>
        <taxon>Planctomycetota</taxon>
        <taxon>Planctomycetia</taxon>
        <taxon>Planctomycetales</taxon>
        <taxon>Planctomycetaceae</taxon>
        <taxon>Gimesia</taxon>
    </lineage>
</organism>
<feature type="transmembrane region" description="Helical" evidence="1">
    <location>
        <begin position="67"/>
        <end position="85"/>
    </location>
</feature>
<evidence type="ECO:0000313" key="2">
    <source>
        <dbReference type="EMBL" id="QDU10844.1"/>
    </source>
</evidence>
<keyword evidence="3" id="KW-1185">Reference proteome</keyword>
<keyword evidence="1" id="KW-1133">Transmembrane helix</keyword>
<gene>
    <name evidence="2" type="ORF">V202x_42570</name>
</gene>
<keyword evidence="1" id="KW-0472">Membrane</keyword>
<evidence type="ECO:0000313" key="3">
    <source>
        <dbReference type="Proteomes" id="UP000318384"/>
    </source>
</evidence>
<feature type="transmembrane region" description="Helical" evidence="1">
    <location>
        <begin position="127"/>
        <end position="145"/>
    </location>
</feature>
<sequence length="149" mass="16806">MYSILANDSIEIEKMNQRMTIPQICDLIFSATAHTSSFWKFYCTVSLATVGYVFAAKIPLDLDRVHIGLIVVFTVFAISNCAAIYRSQSQTIAVFQLCTEQAAKELGKDHNFIKALNQTKPTAKWRVLTYHVTLDFGVICLIAFAKNFR</sequence>
<dbReference type="AlphaFoldDB" id="A0A517X009"/>
<feature type="transmembrane region" description="Helical" evidence="1">
    <location>
        <begin position="37"/>
        <end position="55"/>
    </location>
</feature>
<dbReference type="Proteomes" id="UP000318384">
    <property type="component" value="Chromosome"/>
</dbReference>
<keyword evidence="1" id="KW-0812">Transmembrane</keyword>
<dbReference type="RefSeq" id="WP_145178719.1">
    <property type="nucleotide sequence ID" value="NZ_CP037422.1"/>
</dbReference>
<reference evidence="2 3" key="1">
    <citation type="submission" date="2019-03" db="EMBL/GenBank/DDBJ databases">
        <title>Deep-cultivation of Planctomycetes and their phenomic and genomic characterization uncovers novel biology.</title>
        <authorList>
            <person name="Wiegand S."/>
            <person name="Jogler M."/>
            <person name="Boedeker C."/>
            <person name="Pinto D."/>
            <person name="Vollmers J."/>
            <person name="Rivas-Marin E."/>
            <person name="Kohn T."/>
            <person name="Peeters S.H."/>
            <person name="Heuer A."/>
            <person name="Rast P."/>
            <person name="Oberbeckmann S."/>
            <person name="Bunk B."/>
            <person name="Jeske O."/>
            <person name="Meyerdierks A."/>
            <person name="Storesund J.E."/>
            <person name="Kallscheuer N."/>
            <person name="Luecker S."/>
            <person name="Lage O.M."/>
            <person name="Pohl T."/>
            <person name="Merkel B.J."/>
            <person name="Hornburger P."/>
            <person name="Mueller R.-W."/>
            <person name="Bruemmer F."/>
            <person name="Labrenz M."/>
            <person name="Spormann A.M."/>
            <person name="Op den Camp H."/>
            <person name="Overmann J."/>
            <person name="Amann R."/>
            <person name="Jetten M.S.M."/>
            <person name="Mascher T."/>
            <person name="Medema M.H."/>
            <person name="Devos D.P."/>
            <person name="Kaster A.-K."/>
            <person name="Ovreas L."/>
            <person name="Rohde M."/>
            <person name="Galperin M.Y."/>
            <person name="Jogler C."/>
        </authorList>
    </citation>
    <scope>NUCLEOTIDE SEQUENCE [LARGE SCALE GENOMIC DNA]</scope>
    <source>
        <strain evidence="2 3">V202</strain>
    </source>
</reference>
<proteinExistence type="predicted"/>